<dbReference type="OrthoDB" id="182417at2"/>
<dbReference type="InterPro" id="IPR011701">
    <property type="entry name" value="MFS"/>
</dbReference>
<sequence>MTATPAKNPAQAQTQTQQKNWKPWLVFLGCCILSFIGFAFIVNTMGLYFAPLGEELGATRAQVASAASVLTLASIPTILVAGSIMKRIDSRILISVCIAACSALFFAQSLFTELWQFYVSFALMGVAFVIPIALAPSVLLANWFEKKLGLAMGIALGISGLGGMVFNPVVSSWITTFGWRMSYRITALIILACILPFSLFVFKYRPLAEKGEYAYGHEVGASETVKKNAAEPTEPEGLTLRQAARTKSFALLILVSVLLQSVAALVQHVSGMELAQGLTLEQGSLVVSGIMFGAAVGKATIGILLDKMKTQVVIALYAAVGLAGWALMALTTVPALAACAGFLAGVGQGVVLISLPWMIRLFFGVKDYAMILSVISVAGSVASAVANTLHGMVFDAFGSYLPSLGANVAFYVLAAVCAIAAYMLRPAASKEA</sequence>
<accession>A0A1Y2T2Y5</accession>
<feature type="transmembrane region" description="Helical" evidence="5">
    <location>
        <begin position="249"/>
        <end position="266"/>
    </location>
</feature>
<dbReference type="SUPFAM" id="SSF103473">
    <property type="entry name" value="MFS general substrate transporter"/>
    <property type="match status" value="1"/>
</dbReference>
<feature type="transmembrane region" description="Helical" evidence="5">
    <location>
        <begin position="24"/>
        <end position="49"/>
    </location>
</feature>
<evidence type="ECO:0000256" key="2">
    <source>
        <dbReference type="ARBA" id="ARBA00022692"/>
    </source>
</evidence>
<feature type="transmembrane region" description="Helical" evidence="5">
    <location>
        <begin position="92"/>
        <end position="111"/>
    </location>
</feature>
<feature type="transmembrane region" description="Helical" evidence="5">
    <location>
        <begin position="404"/>
        <end position="424"/>
    </location>
</feature>
<dbReference type="Proteomes" id="UP000243540">
    <property type="component" value="Unassembled WGS sequence"/>
</dbReference>
<dbReference type="EMBL" id="NEKC01000001">
    <property type="protein sequence ID" value="OTA30247.1"/>
    <property type="molecule type" value="Genomic_DNA"/>
</dbReference>
<keyword evidence="2 5" id="KW-0812">Transmembrane</keyword>
<feature type="transmembrane region" description="Helical" evidence="5">
    <location>
        <begin position="148"/>
        <end position="169"/>
    </location>
</feature>
<dbReference type="GO" id="GO:0022857">
    <property type="term" value="F:transmembrane transporter activity"/>
    <property type="evidence" value="ECO:0007669"/>
    <property type="project" value="InterPro"/>
</dbReference>
<reference evidence="7 8" key="1">
    <citation type="submission" date="2017-04" db="EMBL/GenBank/DDBJ databases">
        <title>Draft genome sequences of Alloscardovia macacae UMA81211 and UMA81212 isolated from the feces of a rhesus macaque (Macaca mulatta).</title>
        <authorList>
            <person name="Albert K."/>
            <person name="Sela D.A."/>
        </authorList>
    </citation>
    <scope>NUCLEOTIDE SEQUENCE [LARGE SCALE GENOMIC DNA]</scope>
    <source>
        <strain evidence="7 8">UMA81212</strain>
    </source>
</reference>
<keyword evidence="4 5" id="KW-0472">Membrane</keyword>
<comment type="subcellular location">
    <subcellularLocation>
        <location evidence="1">Cell membrane</location>
        <topology evidence="1">Multi-pass membrane protein</topology>
    </subcellularLocation>
</comment>
<name>A0A1Y2T2Y5_9BIFI</name>
<evidence type="ECO:0000313" key="8">
    <source>
        <dbReference type="Proteomes" id="UP000243540"/>
    </source>
</evidence>
<feature type="transmembrane region" description="Helical" evidence="5">
    <location>
        <begin position="335"/>
        <end position="359"/>
    </location>
</feature>
<dbReference type="GO" id="GO:0005886">
    <property type="term" value="C:plasma membrane"/>
    <property type="evidence" value="ECO:0007669"/>
    <property type="project" value="UniProtKB-SubCell"/>
</dbReference>
<proteinExistence type="predicted"/>
<feature type="domain" description="Major facilitator superfamily (MFS) profile" evidence="6">
    <location>
        <begin position="27"/>
        <end position="432"/>
    </location>
</feature>
<dbReference type="PROSITE" id="PS50850">
    <property type="entry name" value="MFS"/>
    <property type="match status" value="1"/>
</dbReference>
<dbReference type="Gene3D" id="1.20.1250.20">
    <property type="entry name" value="MFS general substrate transporter like domains"/>
    <property type="match status" value="2"/>
</dbReference>
<feature type="transmembrane region" description="Helical" evidence="5">
    <location>
        <begin position="371"/>
        <end position="392"/>
    </location>
</feature>
<evidence type="ECO:0000259" key="6">
    <source>
        <dbReference type="PROSITE" id="PS50850"/>
    </source>
</evidence>
<evidence type="ECO:0000256" key="1">
    <source>
        <dbReference type="ARBA" id="ARBA00004651"/>
    </source>
</evidence>
<feature type="transmembrane region" description="Helical" evidence="5">
    <location>
        <begin position="117"/>
        <end position="141"/>
    </location>
</feature>
<keyword evidence="3 5" id="KW-1133">Transmembrane helix</keyword>
<organism evidence="7 8">
    <name type="scientific">Alloscardovia macacae</name>
    <dbReference type="NCBI Taxonomy" id="1160091"/>
    <lineage>
        <taxon>Bacteria</taxon>
        <taxon>Bacillati</taxon>
        <taxon>Actinomycetota</taxon>
        <taxon>Actinomycetes</taxon>
        <taxon>Bifidobacteriales</taxon>
        <taxon>Bifidobacteriaceae</taxon>
        <taxon>Alloscardovia</taxon>
    </lineage>
</organism>
<gene>
    <name evidence="7" type="ORF">B9T39_00645</name>
</gene>
<dbReference type="InterPro" id="IPR050327">
    <property type="entry name" value="Proton-linked_MCT"/>
</dbReference>
<dbReference type="PANTHER" id="PTHR11360:SF290">
    <property type="entry name" value="MONOCARBOXYLATE MFS PERMEASE"/>
    <property type="match status" value="1"/>
</dbReference>
<protein>
    <submittedName>
        <fullName evidence="7">MFS transporter</fullName>
    </submittedName>
</protein>
<feature type="transmembrane region" description="Helical" evidence="5">
    <location>
        <begin position="181"/>
        <end position="202"/>
    </location>
</feature>
<evidence type="ECO:0000256" key="5">
    <source>
        <dbReference type="SAM" id="Phobius"/>
    </source>
</evidence>
<dbReference type="PANTHER" id="PTHR11360">
    <property type="entry name" value="MONOCARBOXYLATE TRANSPORTER"/>
    <property type="match status" value="1"/>
</dbReference>
<dbReference type="STRING" id="1160091.B9T39_00645"/>
<evidence type="ECO:0000313" key="7">
    <source>
        <dbReference type="EMBL" id="OTA30247.1"/>
    </source>
</evidence>
<evidence type="ECO:0000256" key="4">
    <source>
        <dbReference type="ARBA" id="ARBA00023136"/>
    </source>
</evidence>
<evidence type="ECO:0000256" key="3">
    <source>
        <dbReference type="ARBA" id="ARBA00022989"/>
    </source>
</evidence>
<dbReference type="InterPro" id="IPR020846">
    <property type="entry name" value="MFS_dom"/>
</dbReference>
<dbReference type="InterPro" id="IPR036259">
    <property type="entry name" value="MFS_trans_sf"/>
</dbReference>
<dbReference type="AlphaFoldDB" id="A0A1Y2T2Y5"/>
<feature type="transmembrane region" description="Helical" evidence="5">
    <location>
        <begin position="312"/>
        <end position="329"/>
    </location>
</feature>
<comment type="caution">
    <text evidence="7">The sequence shown here is derived from an EMBL/GenBank/DDBJ whole genome shotgun (WGS) entry which is preliminary data.</text>
</comment>
<feature type="transmembrane region" description="Helical" evidence="5">
    <location>
        <begin position="286"/>
        <end position="305"/>
    </location>
</feature>
<feature type="transmembrane region" description="Helical" evidence="5">
    <location>
        <begin position="61"/>
        <end position="80"/>
    </location>
</feature>
<dbReference type="Pfam" id="PF07690">
    <property type="entry name" value="MFS_1"/>
    <property type="match status" value="1"/>
</dbReference>
<dbReference type="RefSeq" id="WP_086105888.1">
    <property type="nucleotide sequence ID" value="NZ_NEKB01000001.1"/>
</dbReference>